<dbReference type="AlphaFoldDB" id="A0A9N9GVN5"/>
<feature type="compositionally biased region" description="Basic and acidic residues" evidence="1">
    <location>
        <begin position="19"/>
        <end position="42"/>
    </location>
</feature>
<dbReference type="EMBL" id="CAJVPQ010003511">
    <property type="protein sequence ID" value="CAG8629997.1"/>
    <property type="molecule type" value="Genomic_DNA"/>
</dbReference>
<organism evidence="2 3">
    <name type="scientific">Funneliformis caledonium</name>
    <dbReference type="NCBI Taxonomy" id="1117310"/>
    <lineage>
        <taxon>Eukaryota</taxon>
        <taxon>Fungi</taxon>
        <taxon>Fungi incertae sedis</taxon>
        <taxon>Mucoromycota</taxon>
        <taxon>Glomeromycotina</taxon>
        <taxon>Glomeromycetes</taxon>
        <taxon>Glomerales</taxon>
        <taxon>Glomeraceae</taxon>
        <taxon>Funneliformis</taxon>
    </lineage>
</organism>
<evidence type="ECO:0000313" key="3">
    <source>
        <dbReference type="Proteomes" id="UP000789570"/>
    </source>
</evidence>
<feature type="region of interest" description="Disordered" evidence="1">
    <location>
        <begin position="1"/>
        <end position="56"/>
    </location>
</feature>
<evidence type="ECO:0000313" key="2">
    <source>
        <dbReference type="EMBL" id="CAG8629997.1"/>
    </source>
</evidence>
<sequence length="181" mass="20993">MTYKRRGAQSSETSNRKYHNSDEEHSDESSLKNTEVTREARGAVRARGLRRSRRVEKRSHKTYYIDNREIIMRSRSHTLIITPDITSPTSNKRQQSRRSTPIVEPLIIVEPAQSQHSTSIKAFDKNGKIVLDDSTSILREEVPSDNYSKKKNNKDHEDDEPSEDQTMFGDTSFKSYDKLFE</sequence>
<feature type="region of interest" description="Disordered" evidence="1">
    <location>
        <begin position="134"/>
        <end position="181"/>
    </location>
</feature>
<gene>
    <name evidence="2" type="ORF">FCALED_LOCUS10014</name>
</gene>
<feature type="compositionally biased region" description="Polar residues" evidence="1">
    <location>
        <begin position="164"/>
        <end position="174"/>
    </location>
</feature>
<reference evidence="2" key="1">
    <citation type="submission" date="2021-06" db="EMBL/GenBank/DDBJ databases">
        <authorList>
            <person name="Kallberg Y."/>
            <person name="Tangrot J."/>
            <person name="Rosling A."/>
        </authorList>
    </citation>
    <scope>NUCLEOTIDE SEQUENCE</scope>
    <source>
        <strain evidence="2">UK204</strain>
    </source>
</reference>
<feature type="compositionally biased region" description="Basic residues" evidence="1">
    <location>
        <begin position="47"/>
        <end position="56"/>
    </location>
</feature>
<dbReference type="Proteomes" id="UP000789570">
    <property type="component" value="Unassembled WGS sequence"/>
</dbReference>
<evidence type="ECO:0000256" key="1">
    <source>
        <dbReference type="SAM" id="MobiDB-lite"/>
    </source>
</evidence>
<dbReference type="OrthoDB" id="2491975at2759"/>
<name>A0A9N9GVN5_9GLOM</name>
<proteinExistence type="predicted"/>
<keyword evidence="3" id="KW-1185">Reference proteome</keyword>
<protein>
    <submittedName>
        <fullName evidence="2">12470_t:CDS:1</fullName>
    </submittedName>
</protein>
<comment type="caution">
    <text evidence="2">The sequence shown here is derived from an EMBL/GenBank/DDBJ whole genome shotgun (WGS) entry which is preliminary data.</text>
</comment>
<accession>A0A9N9GVN5</accession>